<accession>A0A5J4VL08</accession>
<name>A0A5J4VL08_9EUKA</name>
<reference evidence="1 2" key="1">
    <citation type="submission" date="2019-03" db="EMBL/GenBank/DDBJ databases">
        <title>Single cell metagenomics reveals metabolic interactions within the superorganism composed of flagellate Streblomastix strix and complex community of Bacteroidetes bacteria on its surface.</title>
        <authorList>
            <person name="Treitli S.C."/>
            <person name="Kolisko M."/>
            <person name="Husnik F."/>
            <person name="Keeling P."/>
            <person name="Hampl V."/>
        </authorList>
    </citation>
    <scope>NUCLEOTIDE SEQUENCE [LARGE SCALE GENOMIC DNA]</scope>
    <source>
        <strain evidence="1">ST1C</strain>
    </source>
</reference>
<dbReference type="EMBL" id="SNRW01006303">
    <property type="protein sequence ID" value="KAA6383327.1"/>
    <property type="molecule type" value="Genomic_DNA"/>
</dbReference>
<gene>
    <name evidence="1" type="ORF">EZS28_021145</name>
</gene>
<feature type="non-terminal residue" evidence="1">
    <location>
        <position position="46"/>
    </location>
</feature>
<dbReference type="AlphaFoldDB" id="A0A5J4VL08"/>
<proteinExistence type="predicted"/>
<organism evidence="1 2">
    <name type="scientific">Streblomastix strix</name>
    <dbReference type="NCBI Taxonomy" id="222440"/>
    <lineage>
        <taxon>Eukaryota</taxon>
        <taxon>Metamonada</taxon>
        <taxon>Preaxostyla</taxon>
        <taxon>Oxymonadida</taxon>
        <taxon>Streblomastigidae</taxon>
        <taxon>Streblomastix</taxon>
    </lineage>
</organism>
<evidence type="ECO:0000313" key="2">
    <source>
        <dbReference type="Proteomes" id="UP000324800"/>
    </source>
</evidence>
<comment type="caution">
    <text evidence="1">The sequence shown here is derived from an EMBL/GenBank/DDBJ whole genome shotgun (WGS) entry which is preliminary data.</text>
</comment>
<sequence>MSSSASIDVIGPVAYNPIVLTPGDIQMEGRTYRNVSGKPVTFFFKY</sequence>
<evidence type="ECO:0000313" key="1">
    <source>
        <dbReference type="EMBL" id="KAA6383327.1"/>
    </source>
</evidence>
<protein>
    <submittedName>
        <fullName evidence="1">Uncharacterized protein</fullName>
    </submittedName>
</protein>
<dbReference type="Proteomes" id="UP000324800">
    <property type="component" value="Unassembled WGS sequence"/>
</dbReference>